<evidence type="ECO:0000313" key="7">
    <source>
        <dbReference type="EMBL" id="EGJ48871.1"/>
    </source>
</evidence>
<feature type="transmembrane region" description="Helical" evidence="6">
    <location>
        <begin position="318"/>
        <end position="340"/>
    </location>
</feature>
<feature type="transmembrane region" description="Helical" evidence="6">
    <location>
        <begin position="12"/>
        <end position="38"/>
    </location>
</feature>
<keyword evidence="5 6" id="KW-0472">Membrane</keyword>
<evidence type="ECO:0000256" key="2">
    <source>
        <dbReference type="ARBA" id="ARBA00008974"/>
    </source>
</evidence>
<feature type="transmembrane region" description="Helical" evidence="6">
    <location>
        <begin position="88"/>
        <end position="106"/>
    </location>
</feature>
<comment type="similarity">
    <text evidence="2">Belongs to the purine-cytosine permease (2.A.39) family.</text>
</comment>
<evidence type="ECO:0000256" key="6">
    <source>
        <dbReference type="SAM" id="Phobius"/>
    </source>
</evidence>
<gene>
    <name evidence="7" type="ORF">Desaf_0518</name>
</gene>
<evidence type="ECO:0000256" key="4">
    <source>
        <dbReference type="ARBA" id="ARBA00022989"/>
    </source>
</evidence>
<sequence length="413" mass="43486">MANTVEGRSSGYSGIGLFLLWFGAAVSVAELLTGGYLADLGLAKGMWANVVGHLIGTALLVLAGLMGYRQRLPAIMSFRRSLGRQGSWLVSLLNVLQLVGWTAVMVQQGGQAVDALLRHLWGVGDVALATCGLGLLVGLWAVAEAWGVRILNMVAVVLLFGLTLVLGTVVLGQPVEAGAAKAETTFGLGLELAVIMPLSWFPLIADYTSRARSAKAAWLAPFLGYFLGSTAMYAMGLFGALATGSADPTGMLLAAGLGVTALLVMSLSTVTTTFMDVYSAAVSWQNVFPKASRRVVSVAVTLIGTLLAVALSSELYMAFLFLIGSVFAPLAAVVLTDYWLLREDRREQSWDPAAWVSLAGGFAFHRLAGGLDLPMGATLGCILFTAILHLIVRKLLEPAARRAITGSTAHAER</sequence>
<reference evidence="7 8" key="1">
    <citation type="journal article" date="2011" name="J. Bacteriol.">
        <title>Genome sequence of the mercury-methylating and pleomorphic Desulfovibrio africanus Strain Walvis Bay.</title>
        <authorList>
            <person name="Brown S.D."/>
            <person name="Wall J.D."/>
            <person name="Kucken A.M."/>
            <person name="Gilmour C.C."/>
            <person name="Podar M."/>
            <person name="Brandt C.C."/>
            <person name="Teshima H."/>
            <person name="Detter J.C."/>
            <person name="Han C.S."/>
            <person name="Land M.L."/>
            <person name="Lucas S."/>
            <person name="Han J."/>
            <person name="Pennacchio L."/>
            <person name="Nolan M."/>
            <person name="Pitluck S."/>
            <person name="Woyke T."/>
            <person name="Goodwin L."/>
            <person name="Palumbo A.V."/>
            <person name="Elias D.A."/>
        </authorList>
    </citation>
    <scope>NUCLEOTIDE SEQUENCE [LARGE SCALE GENOMIC DNA]</scope>
    <source>
        <strain evidence="7 8">Walvis Bay</strain>
    </source>
</reference>
<feature type="transmembrane region" description="Helical" evidence="6">
    <location>
        <begin position="352"/>
        <end position="368"/>
    </location>
</feature>
<feature type="transmembrane region" description="Helical" evidence="6">
    <location>
        <begin position="50"/>
        <end position="68"/>
    </location>
</feature>
<dbReference type="EMBL" id="CP003221">
    <property type="protein sequence ID" value="EGJ48871.1"/>
    <property type="molecule type" value="Genomic_DNA"/>
</dbReference>
<feature type="transmembrane region" description="Helical" evidence="6">
    <location>
        <begin position="374"/>
        <end position="392"/>
    </location>
</feature>
<evidence type="ECO:0000256" key="1">
    <source>
        <dbReference type="ARBA" id="ARBA00004141"/>
    </source>
</evidence>
<name>F3YVR3_DESAF</name>
<evidence type="ECO:0000313" key="8">
    <source>
        <dbReference type="Proteomes" id="UP000007844"/>
    </source>
</evidence>
<comment type="subcellular location">
    <subcellularLocation>
        <location evidence="1">Membrane</location>
        <topology evidence="1">Multi-pass membrane protein</topology>
    </subcellularLocation>
</comment>
<feature type="transmembrane region" description="Helical" evidence="6">
    <location>
        <begin position="150"/>
        <end position="172"/>
    </location>
</feature>
<keyword evidence="8" id="KW-1185">Reference proteome</keyword>
<dbReference type="STRING" id="690850.Desaf_0518"/>
<dbReference type="HOGENOM" id="CLU_048240_1_0_7"/>
<feature type="transmembrane region" description="Helical" evidence="6">
    <location>
        <begin position="295"/>
        <end position="312"/>
    </location>
</feature>
<dbReference type="KEGG" id="daf:Desaf_0518"/>
<accession>F3YVR3</accession>
<evidence type="ECO:0000256" key="3">
    <source>
        <dbReference type="ARBA" id="ARBA00022692"/>
    </source>
</evidence>
<dbReference type="InterPro" id="IPR001248">
    <property type="entry name" value="Pur-cyt_permease"/>
</dbReference>
<feature type="transmembrane region" description="Helical" evidence="6">
    <location>
        <begin position="217"/>
        <end position="240"/>
    </location>
</feature>
<dbReference type="PANTHER" id="PTHR30569:SF0">
    <property type="entry name" value="CYTOSINE PERMEASE"/>
    <property type="match status" value="1"/>
</dbReference>
<dbReference type="NCBIfam" id="TIGR02358">
    <property type="entry name" value="thia_cytX"/>
    <property type="match status" value="1"/>
</dbReference>
<dbReference type="GO" id="GO:0005886">
    <property type="term" value="C:plasma membrane"/>
    <property type="evidence" value="ECO:0007669"/>
    <property type="project" value="TreeGrafter"/>
</dbReference>
<dbReference type="GO" id="GO:0015209">
    <property type="term" value="F:cytosine transmembrane transporter activity"/>
    <property type="evidence" value="ECO:0007669"/>
    <property type="project" value="InterPro"/>
</dbReference>
<dbReference type="eggNOG" id="COG1457">
    <property type="taxonomic scope" value="Bacteria"/>
</dbReference>
<feature type="transmembrane region" description="Helical" evidence="6">
    <location>
        <begin position="252"/>
        <end position="274"/>
    </location>
</feature>
<dbReference type="RefSeq" id="WP_014258713.1">
    <property type="nucleotide sequence ID" value="NC_016629.1"/>
</dbReference>
<dbReference type="InterPro" id="IPR030191">
    <property type="entry name" value="CodB"/>
</dbReference>
<keyword evidence="3 6" id="KW-0812">Transmembrane</keyword>
<organism evidence="7 8">
    <name type="scientific">Desulfocurvibacter africanus subsp. africanus str. Walvis Bay</name>
    <dbReference type="NCBI Taxonomy" id="690850"/>
    <lineage>
        <taxon>Bacteria</taxon>
        <taxon>Pseudomonadati</taxon>
        <taxon>Thermodesulfobacteriota</taxon>
        <taxon>Desulfovibrionia</taxon>
        <taxon>Desulfovibrionales</taxon>
        <taxon>Desulfovibrionaceae</taxon>
        <taxon>Desulfocurvibacter</taxon>
    </lineage>
</organism>
<dbReference type="InterPro" id="IPR012732">
    <property type="entry name" value="Thia_CytX"/>
</dbReference>
<proteinExistence type="inferred from homology"/>
<evidence type="ECO:0000256" key="5">
    <source>
        <dbReference type="ARBA" id="ARBA00023136"/>
    </source>
</evidence>
<dbReference type="PANTHER" id="PTHR30569">
    <property type="entry name" value="CYTOSINE TRANSPORTER CODB"/>
    <property type="match status" value="1"/>
</dbReference>
<dbReference type="Gene3D" id="1.10.4160.10">
    <property type="entry name" value="Hydantoin permease"/>
    <property type="match status" value="1"/>
</dbReference>
<feature type="transmembrane region" description="Helical" evidence="6">
    <location>
        <begin position="126"/>
        <end position="143"/>
    </location>
</feature>
<keyword evidence="4 6" id="KW-1133">Transmembrane helix</keyword>
<dbReference type="Pfam" id="PF02133">
    <property type="entry name" value="Transp_cyt_pur"/>
    <property type="match status" value="1"/>
</dbReference>
<dbReference type="AlphaFoldDB" id="F3YVR3"/>
<dbReference type="Proteomes" id="UP000007844">
    <property type="component" value="Chromosome"/>
</dbReference>
<protein>
    <submittedName>
        <fullName evidence="7">Hydroxymethylpyrimidine transporter CytX</fullName>
    </submittedName>
</protein>
<feature type="transmembrane region" description="Helical" evidence="6">
    <location>
        <begin position="184"/>
        <end position="205"/>
    </location>
</feature>